<protein>
    <submittedName>
        <fullName evidence="1">Uncharacterized protein</fullName>
    </submittedName>
</protein>
<dbReference type="EMBL" id="OX395135">
    <property type="protein sequence ID" value="CAI5785832.1"/>
    <property type="molecule type" value="Genomic_DNA"/>
</dbReference>
<evidence type="ECO:0000313" key="1">
    <source>
        <dbReference type="EMBL" id="CAI5785832.1"/>
    </source>
</evidence>
<sequence length="100" mass="11434">MTEVGKIVGGMEKMAREKFFSLKHWNLGTSHIGRFRTEKRKHFFTQYIAKLWNLFPQEAGMATNSEFVEDLLRMATSRDGCAPTEAVIPVAGNHRRTECS</sequence>
<reference evidence="1" key="1">
    <citation type="submission" date="2022-12" db="EMBL/GenBank/DDBJ databases">
        <authorList>
            <person name="Alioto T."/>
            <person name="Alioto T."/>
            <person name="Gomez Garrido J."/>
        </authorList>
    </citation>
    <scope>NUCLEOTIDE SEQUENCE</scope>
</reference>
<dbReference type="Proteomes" id="UP001178461">
    <property type="component" value="Chromosome 10"/>
</dbReference>
<dbReference type="AlphaFoldDB" id="A0AA35KYA6"/>
<proteinExistence type="predicted"/>
<evidence type="ECO:0000313" key="2">
    <source>
        <dbReference type="Proteomes" id="UP001178461"/>
    </source>
</evidence>
<gene>
    <name evidence="1" type="ORF">PODLI_1B037329</name>
</gene>
<name>A0AA35KYA6_9SAUR</name>
<keyword evidence="2" id="KW-1185">Reference proteome</keyword>
<accession>A0AA35KYA6</accession>
<organism evidence="1 2">
    <name type="scientific">Podarcis lilfordi</name>
    <name type="common">Lilford's wall lizard</name>
    <dbReference type="NCBI Taxonomy" id="74358"/>
    <lineage>
        <taxon>Eukaryota</taxon>
        <taxon>Metazoa</taxon>
        <taxon>Chordata</taxon>
        <taxon>Craniata</taxon>
        <taxon>Vertebrata</taxon>
        <taxon>Euteleostomi</taxon>
        <taxon>Lepidosauria</taxon>
        <taxon>Squamata</taxon>
        <taxon>Bifurcata</taxon>
        <taxon>Unidentata</taxon>
        <taxon>Episquamata</taxon>
        <taxon>Laterata</taxon>
        <taxon>Lacertibaenia</taxon>
        <taxon>Lacertidae</taxon>
        <taxon>Podarcis</taxon>
    </lineage>
</organism>